<proteinExistence type="predicted"/>
<evidence type="ECO:0000256" key="1">
    <source>
        <dbReference type="SAM" id="Phobius"/>
    </source>
</evidence>
<dbReference type="SUPFAM" id="SSF46938">
    <property type="entry name" value="CRAL/TRIO N-terminal domain"/>
    <property type="match status" value="1"/>
</dbReference>
<evidence type="ECO:0000259" key="2">
    <source>
        <dbReference type="Pfam" id="PF00650"/>
    </source>
</evidence>
<dbReference type="PANTHER" id="PTHR45824">
    <property type="entry name" value="GH16843P"/>
    <property type="match status" value="1"/>
</dbReference>
<gene>
    <name evidence="3" type="ORF">Gasu_65110</name>
</gene>
<dbReference type="SUPFAM" id="SSF52087">
    <property type="entry name" value="CRAL/TRIO domain"/>
    <property type="match status" value="1"/>
</dbReference>
<dbReference type="InterPro" id="IPR036273">
    <property type="entry name" value="CRAL/TRIO_N_dom_sf"/>
</dbReference>
<dbReference type="GeneID" id="17084824"/>
<dbReference type="AlphaFoldDB" id="M2VRV4"/>
<dbReference type="CDD" id="cd00170">
    <property type="entry name" value="SEC14"/>
    <property type="match status" value="1"/>
</dbReference>
<dbReference type="InterPro" id="IPR036865">
    <property type="entry name" value="CRAL-TRIO_dom_sf"/>
</dbReference>
<dbReference type="OrthoDB" id="8304at2759"/>
<protein>
    <recommendedName>
        <fullName evidence="2">CRAL-TRIO domain-containing protein</fullName>
    </recommendedName>
</protein>
<dbReference type="EMBL" id="KB454778">
    <property type="protein sequence ID" value="EME25831.1"/>
    <property type="molecule type" value="Genomic_DNA"/>
</dbReference>
<dbReference type="GO" id="GO:0008526">
    <property type="term" value="F:phosphatidylinositol transfer activity"/>
    <property type="evidence" value="ECO:0007669"/>
    <property type="project" value="TreeGrafter"/>
</dbReference>
<dbReference type="InterPro" id="IPR052578">
    <property type="entry name" value="PI_Transfer_CRAL-TRIO"/>
</dbReference>
<dbReference type="InterPro" id="IPR001251">
    <property type="entry name" value="CRAL-TRIO_dom"/>
</dbReference>
<dbReference type="Gramene" id="EME25831">
    <property type="protein sequence ID" value="EME25831"/>
    <property type="gene ID" value="Gasu_65110"/>
</dbReference>
<reference evidence="4" key="1">
    <citation type="journal article" date="2013" name="Science">
        <title>Gene transfer from bacteria and archaea facilitated evolution of an extremophilic eukaryote.</title>
        <authorList>
            <person name="Schonknecht G."/>
            <person name="Chen W.H."/>
            <person name="Ternes C.M."/>
            <person name="Barbier G.G."/>
            <person name="Shrestha R.P."/>
            <person name="Stanke M."/>
            <person name="Brautigam A."/>
            <person name="Baker B.J."/>
            <person name="Banfield J.F."/>
            <person name="Garavito R.M."/>
            <person name="Carr K."/>
            <person name="Wilkerson C."/>
            <person name="Rensing S.A."/>
            <person name="Gagneul D."/>
            <person name="Dickenson N.E."/>
            <person name="Oesterhelt C."/>
            <person name="Lercher M.J."/>
            <person name="Weber A.P."/>
        </authorList>
    </citation>
    <scope>NUCLEOTIDE SEQUENCE [LARGE SCALE GENOMIC DNA]</scope>
    <source>
        <strain evidence="4">074W</strain>
    </source>
</reference>
<name>M2VRV4_GALSU</name>
<evidence type="ECO:0000313" key="3">
    <source>
        <dbReference type="EMBL" id="EME25831.1"/>
    </source>
</evidence>
<feature type="transmembrane region" description="Helical" evidence="1">
    <location>
        <begin position="410"/>
        <end position="432"/>
    </location>
</feature>
<dbReference type="Pfam" id="PF00650">
    <property type="entry name" value="CRAL_TRIO"/>
    <property type="match status" value="1"/>
</dbReference>
<dbReference type="Proteomes" id="UP000030680">
    <property type="component" value="Unassembled WGS sequence"/>
</dbReference>
<keyword evidence="1" id="KW-1133">Transmembrane helix</keyword>
<organism evidence="3 4">
    <name type="scientific">Galdieria sulphuraria</name>
    <name type="common">Red alga</name>
    <dbReference type="NCBI Taxonomy" id="130081"/>
    <lineage>
        <taxon>Eukaryota</taxon>
        <taxon>Rhodophyta</taxon>
        <taxon>Bangiophyceae</taxon>
        <taxon>Galdieriales</taxon>
        <taxon>Galdieriaceae</taxon>
        <taxon>Galdieria</taxon>
    </lineage>
</organism>
<accession>M2VRV4</accession>
<dbReference type="PANTHER" id="PTHR45824:SF29">
    <property type="entry name" value="GH16843P"/>
    <property type="match status" value="1"/>
</dbReference>
<keyword evidence="4" id="KW-1185">Reference proteome</keyword>
<feature type="domain" description="CRAL-TRIO" evidence="2">
    <location>
        <begin position="219"/>
        <end position="348"/>
    </location>
</feature>
<keyword evidence="1" id="KW-0472">Membrane</keyword>
<sequence length="461" mass="53554">MDVWGENYLRPPKRANNMKNASSLRICGPSIPRKRSYCLCCHLNDLKKTKPLFQWSLLLYLFFPLIPLLSFGLANKKWSHSTPPFSRKSFLRYLLLYFQQLGATTKKEVKQRIGKIDERDPRTYPVLMHIEQYLAKQMEKGREVETKISCKKHKENILSIHNQWLSDARVLRYLEACNDPQKAAEKLVETWQWRCSLPNNANLLKKLHYYVAIGDFRFIGKDQQGHPVVYIHCNSDKFDLEFLSCILETLDTYLDENGAYAGSWVWILDWRKRQPEKKEDSSSVLPIENNKMGSFLDAVKICTKHYPGRLQKAFVIGAHGPLLTLFHMFAHRETKKKVVFLQQVNSTTTSSEQVEELMSRSHRTEEFNRALANAGFLCSCSNTFNSHSHASQEESSTVMFNNFTSFSRKACWLVMIFTLLLLLLSVGVLIFVEFFGNILSCTRLYPNINFTLISRYKSIEL</sequence>
<dbReference type="KEGG" id="gsl:Gasu_65110"/>
<dbReference type="RefSeq" id="XP_005702351.1">
    <property type="nucleotide sequence ID" value="XM_005702294.1"/>
</dbReference>
<evidence type="ECO:0000313" key="4">
    <source>
        <dbReference type="Proteomes" id="UP000030680"/>
    </source>
</evidence>
<keyword evidence="1" id="KW-0812">Transmembrane</keyword>
<feature type="transmembrane region" description="Helical" evidence="1">
    <location>
        <begin position="52"/>
        <end position="74"/>
    </location>
</feature>
<dbReference type="Gene3D" id="3.40.525.10">
    <property type="entry name" value="CRAL-TRIO lipid binding domain"/>
    <property type="match status" value="1"/>
</dbReference>